<evidence type="ECO:0000256" key="1">
    <source>
        <dbReference type="SAM" id="MobiDB-lite"/>
    </source>
</evidence>
<dbReference type="EMBL" id="KZ678479">
    <property type="protein sequence ID" value="PSR82370.1"/>
    <property type="molecule type" value="Genomic_DNA"/>
</dbReference>
<feature type="signal peptide" evidence="2">
    <location>
        <begin position="1"/>
        <end position="21"/>
    </location>
</feature>
<protein>
    <submittedName>
        <fullName evidence="3">Uncharacterized protein</fullName>
    </submittedName>
</protein>
<feature type="region of interest" description="Disordered" evidence="1">
    <location>
        <begin position="91"/>
        <end position="130"/>
    </location>
</feature>
<keyword evidence="4" id="KW-1185">Reference proteome</keyword>
<proteinExistence type="predicted"/>
<gene>
    <name evidence="3" type="ORF">BD289DRAFT_15897</name>
</gene>
<reference evidence="3 4" key="1">
    <citation type="journal article" date="2018" name="Mycol. Prog.">
        <title>Coniella lustricola, a new species from submerged detritus.</title>
        <authorList>
            <person name="Raudabaugh D.B."/>
            <person name="Iturriaga T."/>
            <person name="Carver A."/>
            <person name="Mondo S."/>
            <person name="Pangilinan J."/>
            <person name="Lipzen A."/>
            <person name="He G."/>
            <person name="Amirebrahimi M."/>
            <person name="Grigoriev I.V."/>
            <person name="Miller A.N."/>
        </authorList>
    </citation>
    <scope>NUCLEOTIDE SEQUENCE [LARGE SCALE GENOMIC DNA]</scope>
    <source>
        <strain evidence="3 4">B22-T-1</strain>
    </source>
</reference>
<feature type="chain" id="PRO_5015765677" evidence="2">
    <location>
        <begin position="22"/>
        <end position="196"/>
    </location>
</feature>
<dbReference type="Proteomes" id="UP000241462">
    <property type="component" value="Unassembled WGS sequence"/>
</dbReference>
<dbReference type="InParanoid" id="A0A2T3A3U3"/>
<feature type="compositionally biased region" description="Basic and acidic residues" evidence="1">
    <location>
        <begin position="109"/>
        <end position="122"/>
    </location>
</feature>
<evidence type="ECO:0000313" key="4">
    <source>
        <dbReference type="Proteomes" id="UP000241462"/>
    </source>
</evidence>
<evidence type="ECO:0000256" key="2">
    <source>
        <dbReference type="SAM" id="SignalP"/>
    </source>
</evidence>
<keyword evidence="2" id="KW-0732">Signal</keyword>
<sequence length="196" mass="22474">MNGWMVTLLGGCSFWLHGSRASDVMTSSRNILKMDPFKVQLVSTTTSPTMVDNWENTIPTACNMYTLVPDSAVQPTHQSTWEFEIIQMIGKKQTKKKPPQTASTRHNTARHDAKHNTTDRRQRQSPPTYRLTYQLTNLPTNLRDPRETDWGKSERGLDFLAAFSSRVHSGSFVCIVYIHKQILGRRRGRWTHSIGR</sequence>
<dbReference type="AlphaFoldDB" id="A0A2T3A3U3"/>
<organism evidence="3 4">
    <name type="scientific">Coniella lustricola</name>
    <dbReference type="NCBI Taxonomy" id="2025994"/>
    <lineage>
        <taxon>Eukaryota</taxon>
        <taxon>Fungi</taxon>
        <taxon>Dikarya</taxon>
        <taxon>Ascomycota</taxon>
        <taxon>Pezizomycotina</taxon>
        <taxon>Sordariomycetes</taxon>
        <taxon>Sordariomycetidae</taxon>
        <taxon>Diaporthales</taxon>
        <taxon>Schizoparmaceae</taxon>
        <taxon>Coniella</taxon>
    </lineage>
</organism>
<name>A0A2T3A3U3_9PEZI</name>
<evidence type="ECO:0000313" key="3">
    <source>
        <dbReference type="EMBL" id="PSR82370.1"/>
    </source>
</evidence>
<accession>A0A2T3A3U3</accession>